<dbReference type="AlphaFoldDB" id="A0A1Y5FBR5"/>
<comment type="caution">
    <text evidence="1">The sequence shown here is derived from an EMBL/GenBank/DDBJ whole genome shotgun (WGS) entry which is preliminary data.</text>
</comment>
<gene>
    <name evidence="1" type="ORF">A9Q84_01010</name>
</gene>
<dbReference type="Proteomes" id="UP000196531">
    <property type="component" value="Unassembled WGS sequence"/>
</dbReference>
<organism evidence="1 2">
    <name type="scientific">Halobacteriovorax marinus</name>
    <dbReference type="NCBI Taxonomy" id="97084"/>
    <lineage>
        <taxon>Bacteria</taxon>
        <taxon>Pseudomonadati</taxon>
        <taxon>Bdellovibrionota</taxon>
        <taxon>Bacteriovoracia</taxon>
        <taxon>Bacteriovoracales</taxon>
        <taxon>Halobacteriovoraceae</taxon>
        <taxon>Halobacteriovorax</taxon>
    </lineage>
</organism>
<name>A0A1Y5FBR5_9BACT</name>
<reference evidence="2" key="1">
    <citation type="journal article" date="2017" name="Proc. Natl. Acad. Sci. U.S.A.">
        <title>Simulation of Deepwater Horizon oil plume reveals substrate specialization within a complex community of hydrocarbon-degraders.</title>
        <authorList>
            <person name="Hu P."/>
            <person name="Dubinsky E.A."/>
            <person name="Probst A.J."/>
            <person name="Wang J."/>
            <person name="Sieber C.M.K."/>
            <person name="Tom L.M."/>
            <person name="Gardinali P."/>
            <person name="Banfield J.F."/>
            <person name="Atlas R.M."/>
            <person name="Andersen G.L."/>
        </authorList>
    </citation>
    <scope>NUCLEOTIDE SEQUENCE [LARGE SCALE GENOMIC DNA]</scope>
</reference>
<protein>
    <submittedName>
        <fullName evidence="1">Uncharacterized protein</fullName>
    </submittedName>
</protein>
<dbReference type="EMBL" id="MAAO01000002">
    <property type="protein sequence ID" value="OUR99631.1"/>
    <property type="molecule type" value="Genomic_DNA"/>
</dbReference>
<evidence type="ECO:0000313" key="1">
    <source>
        <dbReference type="EMBL" id="OUR99631.1"/>
    </source>
</evidence>
<sequence>MSNALVIIKDKWLSNVFAINLSFYAGVNCILKYGEHDLNGIEDISDIIDLIIVEEWLGDTNSYVLLKGLLGEDRLKEIPMIFIRPEEREQAHRFGRHLNYETLDSISISELLKSTSKSLDISAADMNSRPVPSKFPIDLKFFNVFKNSPFQVFTKHRLDSKEAVYELCFDKGEEITDAILLKLKKTHTRKLYILSSERLKFANCYTVSAFEAFESEQDDGSKLDFLQLGRESIFTHLNDGGDIEEIADMADKSILEVMKEADKINLVNFTSYLESLLAKSDSYFLQHALLSTYISFLLLNKLGWNSLSQKKTFSSAAFFQNILFDLHQERIAKIRSDEELEEMFKANDIDKEEYFLVQKHALKTSSLMSDTQISFFPENTHTIIREHHGNRKGIGFIRDPEKSLHPMSLIFLLANDYADTVLLDKVADHDEILKILSKKFISFQKYNNFIQLISENEEDNYMLNVS</sequence>
<dbReference type="Gene3D" id="1.10.3210.10">
    <property type="entry name" value="Hypothetical protein af1432"/>
    <property type="match status" value="1"/>
</dbReference>
<accession>A0A1Y5FBR5</accession>
<proteinExistence type="predicted"/>
<evidence type="ECO:0000313" key="2">
    <source>
        <dbReference type="Proteomes" id="UP000196531"/>
    </source>
</evidence>